<evidence type="ECO:0000313" key="5">
    <source>
        <dbReference type="EMBL" id="MBM6672868.1"/>
    </source>
</evidence>
<evidence type="ECO:0000313" key="6">
    <source>
        <dbReference type="Proteomes" id="UP000706891"/>
    </source>
</evidence>
<accession>A0A939B729</accession>
<dbReference type="Proteomes" id="UP000706891">
    <property type="component" value="Unassembled WGS sequence"/>
</dbReference>
<dbReference type="InterPro" id="IPR003439">
    <property type="entry name" value="ABC_transporter-like_ATP-bd"/>
</dbReference>
<keyword evidence="3 5" id="KW-0067">ATP-binding</keyword>
<evidence type="ECO:0000256" key="3">
    <source>
        <dbReference type="ARBA" id="ARBA00022840"/>
    </source>
</evidence>
<protein>
    <submittedName>
        <fullName evidence="5">ABC transporter ATP-binding protein</fullName>
    </submittedName>
</protein>
<dbReference type="InterPro" id="IPR003593">
    <property type="entry name" value="AAA+_ATPase"/>
</dbReference>
<name>A0A939B729_9BACT</name>
<organism evidence="5 6">
    <name type="scientific">Marseilla massiliensis</name>
    <dbReference type="NCBI Taxonomy" id="1841864"/>
    <lineage>
        <taxon>Bacteria</taxon>
        <taxon>Pseudomonadati</taxon>
        <taxon>Bacteroidota</taxon>
        <taxon>Bacteroidia</taxon>
        <taxon>Bacteroidales</taxon>
        <taxon>Prevotellaceae</taxon>
        <taxon>Marseilla</taxon>
    </lineage>
</organism>
<evidence type="ECO:0000256" key="1">
    <source>
        <dbReference type="ARBA" id="ARBA00022448"/>
    </source>
</evidence>
<dbReference type="GO" id="GO:0005524">
    <property type="term" value="F:ATP binding"/>
    <property type="evidence" value="ECO:0007669"/>
    <property type="project" value="UniProtKB-KW"/>
</dbReference>
<evidence type="ECO:0000259" key="4">
    <source>
        <dbReference type="PROSITE" id="PS50893"/>
    </source>
</evidence>
<dbReference type="RefSeq" id="WP_205103388.1">
    <property type="nucleotide sequence ID" value="NZ_JACJJG010000007.1"/>
</dbReference>
<dbReference type="Pfam" id="PF00005">
    <property type="entry name" value="ABC_tran"/>
    <property type="match status" value="1"/>
</dbReference>
<sequence>MKIDINGLKKAFGDKTAVDIPTFTVYDGEILGLVGNNGAGKTTLFRLLLDLIKADGGTVTMTINNDDGTQVTINPSESENWKPVTGAYIDEGFLIDFLTPEEYFRFIGKVNGLTDNETDSRVASFEHFMNGEVLGQKKLIRNYSAGNKQKIGIISAFINNPQLLVLDEPFNFLDPTSQNILMHLIKDYNAKTGATILISSHNLTHTVEISTRIALLESGLIINDLPNTEGSAAKVLEDYFNR</sequence>
<dbReference type="PROSITE" id="PS50893">
    <property type="entry name" value="ABC_TRANSPORTER_2"/>
    <property type="match status" value="1"/>
</dbReference>
<dbReference type="SUPFAM" id="SSF52540">
    <property type="entry name" value="P-loop containing nucleoside triphosphate hydrolases"/>
    <property type="match status" value="1"/>
</dbReference>
<dbReference type="InterPro" id="IPR017871">
    <property type="entry name" value="ABC_transporter-like_CS"/>
</dbReference>
<proteinExistence type="predicted"/>
<evidence type="ECO:0000256" key="2">
    <source>
        <dbReference type="ARBA" id="ARBA00022741"/>
    </source>
</evidence>
<dbReference type="EMBL" id="JACJJG010000007">
    <property type="protein sequence ID" value="MBM6672868.1"/>
    <property type="molecule type" value="Genomic_DNA"/>
</dbReference>
<dbReference type="CDD" id="cd03230">
    <property type="entry name" value="ABC_DR_subfamily_A"/>
    <property type="match status" value="1"/>
</dbReference>
<dbReference type="PROSITE" id="PS00211">
    <property type="entry name" value="ABC_TRANSPORTER_1"/>
    <property type="match status" value="1"/>
</dbReference>
<reference evidence="5" key="2">
    <citation type="journal article" date="2021" name="Sci. Rep.">
        <title>The distribution of antibiotic resistance genes in chicken gut microbiota commensals.</title>
        <authorList>
            <person name="Juricova H."/>
            <person name="Matiasovicova J."/>
            <person name="Kubasova T."/>
            <person name="Cejkova D."/>
            <person name="Rychlik I."/>
        </authorList>
    </citation>
    <scope>NUCLEOTIDE SEQUENCE</scope>
    <source>
        <strain evidence="5">An824</strain>
    </source>
</reference>
<reference evidence="5" key="1">
    <citation type="submission" date="2020-08" db="EMBL/GenBank/DDBJ databases">
        <authorList>
            <person name="Cejkova D."/>
            <person name="Kubasova T."/>
            <person name="Jahodarova E."/>
            <person name="Rychlik I."/>
        </authorList>
    </citation>
    <scope>NUCLEOTIDE SEQUENCE</scope>
    <source>
        <strain evidence="5">An824</strain>
    </source>
</reference>
<dbReference type="Gene3D" id="3.40.50.300">
    <property type="entry name" value="P-loop containing nucleotide triphosphate hydrolases"/>
    <property type="match status" value="1"/>
</dbReference>
<dbReference type="SMART" id="SM00382">
    <property type="entry name" value="AAA"/>
    <property type="match status" value="1"/>
</dbReference>
<keyword evidence="1" id="KW-0813">Transport</keyword>
<dbReference type="InterPro" id="IPR051782">
    <property type="entry name" value="ABC_Transporter_VariousFunc"/>
</dbReference>
<feature type="domain" description="ABC transporter" evidence="4">
    <location>
        <begin position="3"/>
        <end position="238"/>
    </location>
</feature>
<comment type="caution">
    <text evidence="5">The sequence shown here is derived from an EMBL/GenBank/DDBJ whole genome shotgun (WGS) entry which is preliminary data.</text>
</comment>
<dbReference type="InterPro" id="IPR027417">
    <property type="entry name" value="P-loop_NTPase"/>
</dbReference>
<keyword evidence="2" id="KW-0547">Nucleotide-binding</keyword>
<gene>
    <name evidence="5" type="ORF">H6A34_03095</name>
</gene>
<keyword evidence="6" id="KW-1185">Reference proteome</keyword>
<dbReference type="AlphaFoldDB" id="A0A939B729"/>
<dbReference type="PANTHER" id="PTHR42939:SF1">
    <property type="entry name" value="ABC TRANSPORTER ATP-BINDING PROTEIN ALBC-RELATED"/>
    <property type="match status" value="1"/>
</dbReference>
<dbReference type="GO" id="GO:0016887">
    <property type="term" value="F:ATP hydrolysis activity"/>
    <property type="evidence" value="ECO:0007669"/>
    <property type="project" value="InterPro"/>
</dbReference>
<dbReference type="PANTHER" id="PTHR42939">
    <property type="entry name" value="ABC TRANSPORTER ATP-BINDING PROTEIN ALBC-RELATED"/>
    <property type="match status" value="1"/>
</dbReference>